<feature type="binding site" evidence="7">
    <location>
        <position position="45"/>
    </location>
    <ligand>
        <name>Mg(2+)</name>
        <dbReference type="ChEBI" id="CHEBI:18420"/>
    </ligand>
</feature>
<dbReference type="GO" id="GO:0008901">
    <property type="term" value="F:ferredoxin hydrogenase activity"/>
    <property type="evidence" value="ECO:0007669"/>
    <property type="project" value="InterPro"/>
</dbReference>
<name>A0A7L4P8W9_9CREN</name>
<dbReference type="GeneID" id="5055119"/>
<evidence type="ECO:0000313" key="9">
    <source>
        <dbReference type="EMBL" id="NYR15419.1"/>
    </source>
</evidence>
<dbReference type="InterPro" id="IPR001501">
    <property type="entry name" value="Ni-dep_hyd_lsu"/>
</dbReference>
<dbReference type="GO" id="GO:0016151">
    <property type="term" value="F:nickel cation binding"/>
    <property type="evidence" value="ECO:0007669"/>
    <property type="project" value="InterPro"/>
</dbReference>
<evidence type="ECO:0000256" key="5">
    <source>
        <dbReference type="ARBA" id="ARBA00022723"/>
    </source>
</evidence>
<keyword evidence="7" id="KW-0460">Magnesium</keyword>
<feature type="binding site" evidence="7">
    <location>
        <position position="608"/>
    </location>
    <ligand>
        <name>Ni(2+)</name>
        <dbReference type="ChEBI" id="CHEBI:49786"/>
    </ligand>
</feature>
<feature type="binding site" evidence="7">
    <location>
        <position position="67"/>
    </location>
    <ligand>
        <name>Fe cation</name>
        <dbReference type="ChEBI" id="CHEBI:24875"/>
    </ligand>
</feature>
<feature type="binding site" evidence="7">
    <location>
        <position position="64"/>
    </location>
    <ligand>
        <name>Ni(2+)</name>
        <dbReference type="ChEBI" id="CHEBI:49786"/>
    </ligand>
</feature>
<dbReference type="InterPro" id="IPR018194">
    <property type="entry name" value="Ni-dep_hyd_lsu_Ni_BS"/>
</dbReference>
<evidence type="ECO:0000256" key="6">
    <source>
        <dbReference type="ARBA" id="ARBA00023002"/>
    </source>
</evidence>
<keyword evidence="7" id="KW-0408">Iron</keyword>
<keyword evidence="4 7" id="KW-0533">Nickel</keyword>
<accession>A0A7L4P8W9</accession>
<feature type="binding site" evidence="7">
    <location>
        <position position="611"/>
    </location>
    <ligand>
        <name>Fe cation</name>
        <dbReference type="ChEBI" id="CHEBI:24875"/>
    </ligand>
</feature>
<dbReference type="RefSeq" id="WP_011900768.1">
    <property type="nucleotide sequence ID" value="NZ_JAAVJF010000002.1"/>
</dbReference>
<comment type="caution">
    <text evidence="9">The sequence shown here is derived from an EMBL/GenBank/DDBJ whole genome shotgun (WGS) entry which is preliminary data.</text>
</comment>
<reference evidence="9 10" key="1">
    <citation type="journal article" date="2020" name="Nat. Commun.">
        <title>The structures of two archaeal type IV pili illuminate evolutionary relationships.</title>
        <authorList>
            <person name="Wang F."/>
            <person name="Baquero D.P."/>
            <person name="Su Z."/>
            <person name="Beltran L.C."/>
            <person name="Prangishvili D."/>
            <person name="Krupovic M."/>
            <person name="Egelman E.H."/>
        </authorList>
    </citation>
    <scope>NUCLEOTIDE SEQUENCE [LARGE SCALE GENOMIC DNA]</scope>
    <source>
        <strain evidence="9 10">2GA</strain>
    </source>
</reference>
<gene>
    <name evidence="9" type="ORF">HC235_05535</name>
</gene>
<evidence type="ECO:0000256" key="3">
    <source>
        <dbReference type="ARBA" id="ARBA00009292"/>
    </source>
</evidence>
<feature type="binding site" evidence="7">
    <location>
        <position position="67"/>
    </location>
    <ligand>
        <name>Ni(2+)</name>
        <dbReference type="ChEBI" id="CHEBI:49786"/>
    </ligand>
</feature>
<dbReference type="AlphaFoldDB" id="A0A7L4P8W9"/>
<dbReference type="PANTHER" id="PTHR42958:SF4">
    <property type="entry name" value="HYDROGENASE EXPRESSION_FORMATION PROTEIN HUPK"/>
    <property type="match status" value="1"/>
</dbReference>
<sequence length="638" mass="71601">MSTIKLWIDPITRIEGHLGLYAEVDAATRAVSVAKTTVMMFRGFEVFLRGRPPEDAIAITSRSCGVCGAAHANASTRACDAAAGMTPLPMGNVLRNLAYAMTDYTYDHPLILNMLEGPDYSELIVSKLTPSVWQTAQQTPAKYSSIHGYRTIADIMRDLNPIQGRIWQLTVKYQRIAREAGVLIYGRHAHPATLIPGGISTDITNLASLLQEYYARLSLLTAWVKFVWAIWQDLYEFFRDHVSTPDGQPYALTQGKTHDPPVMLAGGWSDDPEVYSNIYDEAGGDWVKMYSLLDKAYNARWEKPGFAIGHEIYSPNPTEIQLGYLEFADSSFYEDWVKANVAPPYGWLKTDPLGRELAYGTDLYKYHMWNRTTIPKPGAINFAEKYTWAAEPRLLLKDGKIAPIETGPISQLWLNTLHATKVEVDNHKAWESNGSQLKVYLPGGTVNPDLPPGTAEELVITWNLPKYSTTMERLLARAVHLALVVSLAWANLLYAFKLINAGKIQTSRPWSYGKWPSFSYSFGWWQVPRGNCMHWLVQQNGRLANYQYEAPTTPNVSPTNNRCTDPWKGQCAGPFEMSVRNSKVTEEVPPDQWTGLDLVRAIRSFDPCLACAVHFEAKGEGGRVYNVIEKVIWNACSL</sequence>
<comment type="cofactor">
    <cofactor evidence="1 7">
        <name>Ni(2+)</name>
        <dbReference type="ChEBI" id="CHEBI:49786"/>
    </cofactor>
</comment>
<dbReference type="PROSITE" id="PS00508">
    <property type="entry name" value="NI_HGENASE_L_2"/>
    <property type="match status" value="1"/>
</dbReference>
<evidence type="ECO:0000256" key="4">
    <source>
        <dbReference type="ARBA" id="ARBA00022596"/>
    </source>
</evidence>
<organism evidence="9 10">
    <name type="scientific">Pyrobaculum arsenaticum</name>
    <dbReference type="NCBI Taxonomy" id="121277"/>
    <lineage>
        <taxon>Archaea</taxon>
        <taxon>Thermoproteota</taxon>
        <taxon>Thermoprotei</taxon>
        <taxon>Thermoproteales</taxon>
        <taxon>Thermoproteaceae</taxon>
        <taxon>Pyrobaculum</taxon>
    </lineage>
</organism>
<dbReference type="Gene3D" id="1.10.645.10">
    <property type="entry name" value="Cytochrome-c3 Hydrogenase, chain B"/>
    <property type="match status" value="1"/>
</dbReference>
<dbReference type="InterPro" id="IPR029014">
    <property type="entry name" value="NiFe-Hase_large"/>
</dbReference>
<dbReference type="InterPro" id="IPR050867">
    <property type="entry name" value="NiFe/NiFeSe_hydrgnase_LSU"/>
</dbReference>
<keyword evidence="5 7" id="KW-0479">Metal-binding</keyword>
<dbReference type="PROSITE" id="PS00507">
    <property type="entry name" value="NI_HGENASE_L_1"/>
    <property type="match status" value="1"/>
</dbReference>
<evidence type="ECO:0000256" key="7">
    <source>
        <dbReference type="PIRSR" id="PIRSR601501-1"/>
    </source>
</evidence>
<keyword evidence="10" id="KW-1185">Reference proteome</keyword>
<feature type="binding site" evidence="7">
    <location>
        <position position="614"/>
    </location>
    <ligand>
        <name>Mg(2+)</name>
        <dbReference type="ChEBI" id="CHEBI:18420"/>
    </ligand>
</feature>
<dbReference type="EMBL" id="JAAVJF010000002">
    <property type="protein sequence ID" value="NYR15419.1"/>
    <property type="molecule type" value="Genomic_DNA"/>
</dbReference>
<proteinExistence type="inferred from homology"/>
<comment type="similarity">
    <text evidence="3 8">Belongs to the [NiFe]/[NiFeSe] hydrogenase large subunit family.</text>
</comment>
<evidence type="ECO:0000256" key="2">
    <source>
        <dbReference type="ARBA" id="ARBA00004196"/>
    </source>
</evidence>
<keyword evidence="6 8" id="KW-0560">Oxidoreductase</keyword>
<dbReference type="SUPFAM" id="SSF56762">
    <property type="entry name" value="HydB/Nqo4-like"/>
    <property type="match status" value="1"/>
</dbReference>
<evidence type="ECO:0000313" key="10">
    <source>
        <dbReference type="Proteomes" id="UP000554766"/>
    </source>
</evidence>
<evidence type="ECO:0000256" key="1">
    <source>
        <dbReference type="ARBA" id="ARBA00001967"/>
    </source>
</evidence>
<comment type="cofactor">
    <cofactor evidence="7">
        <name>Fe cation</name>
        <dbReference type="ChEBI" id="CHEBI:24875"/>
    </cofactor>
</comment>
<dbReference type="OMA" id="PRDAGFI"/>
<dbReference type="Pfam" id="PF00374">
    <property type="entry name" value="NiFeSe_Hases"/>
    <property type="match status" value="2"/>
</dbReference>
<evidence type="ECO:0000256" key="8">
    <source>
        <dbReference type="RuleBase" id="RU003896"/>
    </source>
</evidence>
<comment type="subcellular location">
    <subcellularLocation>
        <location evidence="2">Cell envelope</location>
    </subcellularLocation>
</comment>
<dbReference type="PANTHER" id="PTHR42958">
    <property type="entry name" value="HYDROGENASE-2 LARGE CHAIN"/>
    <property type="match status" value="1"/>
</dbReference>
<dbReference type="Proteomes" id="UP000554766">
    <property type="component" value="Unassembled WGS sequence"/>
</dbReference>
<protein>
    <submittedName>
        <fullName evidence="9">Nickel-dependent hydrogenase large subunit</fullName>
    </submittedName>
</protein>